<dbReference type="AlphaFoldDB" id="A0A062TVZ1"/>
<comment type="caution">
    <text evidence="15">The sequence shown here is derived from an EMBL/GenBank/DDBJ whole genome shotgun (WGS) entry which is preliminary data.</text>
</comment>
<evidence type="ECO:0000256" key="4">
    <source>
        <dbReference type="ARBA" id="ARBA00022496"/>
    </source>
</evidence>
<dbReference type="OrthoDB" id="7313036at2"/>
<reference evidence="15 16" key="1">
    <citation type="submission" date="2013-04" db="EMBL/GenBank/DDBJ databases">
        <title>Hyphomonas sp. T24B3 Genome Sequencing.</title>
        <authorList>
            <person name="Lai Q."/>
            <person name="Shao Z."/>
        </authorList>
    </citation>
    <scope>NUCLEOTIDE SEQUENCE [LARGE SCALE GENOMIC DNA]</scope>
    <source>
        <strain evidence="15 16">T24B3</strain>
    </source>
</reference>
<evidence type="ECO:0000256" key="12">
    <source>
        <dbReference type="RuleBase" id="RU003357"/>
    </source>
</evidence>
<evidence type="ECO:0000256" key="6">
    <source>
        <dbReference type="ARBA" id="ARBA00023004"/>
    </source>
</evidence>
<dbReference type="Pfam" id="PF00593">
    <property type="entry name" value="TonB_dep_Rec_b-barrel"/>
    <property type="match status" value="1"/>
</dbReference>
<dbReference type="Gene3D" id="2.40.170.20">
    <property type="entry name" value="TonB-dependent receptor, beta-barrel domain"/>
    <property type="match status" value="1"/>
</dbReference>
<proteinExistence type="inferred from homology"/>
<dbReference type="GO" id="GO:0009279">
    <property type="term" value="C:cell outer membrane"/>
    <property type="evidence" value="ECO:0007669"/>
    <property type="project" value="UniProtKB-SubCell"/>
</dbReference>
<evidence type="ECO:0000256" key="11">
    <source>
        <dbReference type="PROSITE-ProRule" id="PRU01360"/>
    </source>
</evidence>
<dbReference type="PANTHER" id="PTHR32552">
    <property type="entry name" value="FERRICHROME IRON RECEPTOR-RELATED"/>
    <property type="match status" value="1"/>
</dbReference>
<keyword evidence="7" id="KW-0406">Ion transport</keyword>
<gene>
    <name evidence="15" type="ORF">HY3_09275</name>
</gene>
<evidence type="ECO:0000256" key="2">
    <source>
        <dbReference type="ARBA" id="ARBA00022448"/>
    </source>
</evidence>
<evidence type="ECO:0000256" key="10">
    <source>
        <dbReference type="ARBA" id="ARBA00023237"/>
    </source>
</evidence>
<keyword evidence="4" id="KW-0410">Iron transport</keyword>
<accession>A0A062TVZ1</accession>
<organism evidence="15 16">
    <name type="scientific">Hyphomonas pacifica</name>
    <dbReference type="NCBI Taxonomy" id="1280941"/>
    <lineage>
        <taxon>Bacteria</taxon>
        <taxon>Pseudomonadati</taxon>
        <taxon>Pseudomonadota</taxon>
        <taxon>Alphaproteobacteria</taxon>
        <taxon>Hyphomonadales</taxon>
        <taxon>Hyphomonadaceae</taxon>
        <taxon>Hyphomonas</taxon>
    </lineage>
</organism>
<evidence type="ECO:0000256" key="3">
    <source>
        <dbReference type="ARBA" id="ARBA00022452"/>
    </source>
</evidence>
<dbReference type="GO" id="GO:0006826">
    <property type="term" value="P:iron ion transport"/>
    <property type="evidence" value="ECO:0007669"/>
    <property type="project" value="UniProtKB-KW"/>
</dbReference>
<name>A0A062TVZ1_9PROT</name>
<dbReference type="EMBL" id="AWFB01000007">
    <property type="protein sequence ID" value="RAN35025.1"/>
    <property type="molecule type" value="Genomic_DNA"/>
</dbReference>
<dbReference type="InterPro" id="IPR000531">
    <property type="entry name" value="Beta-barrel_TonB"/>
</dbReference>
<evidence type="ECO:0000256" key="5">
    <source>
        <dbReference type="ARBA" id="ARBA00022692"/>
    </source>
</evidence>
<dbReference type="InterPro" id="IPR036942">
    <property type="entry name" value="Beta-barrel_TonB_sf"/>
</dbReference>
<keyword evidence="10 11" id="KW-0998">Cell outer membrane</keyword>
<evidence type="ECO:0000259" key="14">
    <source>
        <dbReference type="Pfam" id="PF07715"/>
    </source>
</evidence>
<sequence length="720" mass="78624">MPANTRFAALSAASFIALSLSAPMATSQEAESVDVAAKEESTLRIQPVVVTALKRETSLQDTPAAITAFSAEALEDFDIDSITDISRVTPNFLATNFSDTQPIFAIRGGANTLGALGTNEPVAVFIDEVFIPRPSAGDIDLFDLQSVEVLRGPQGTFFGRNVASGAIILRTAEPSFDEFTAKGQIGFGNLGAFEARGAINGPITDTLAGKFSMSYEDRDGYGRDILTGQEQNGFNATGVRGALRWAPNAQFDAVLSADYQHDENSGRTISTIDVQDDGDRRTSAVGVPQGFERDIFGLSLRASYQTDAGEFLSITGYRQSDAREDFSFNGLSYTLLPFGFQQVNTEIEKPQTWSQEFRFTSDYDGPLNVIAGVYYLSEDSEAATYRQRRAAGTGAVILSEIYFQGAETEAYAVYADATYELTPTVELSGGLRYTFEERTGSLDFRNLNNSSANFNAQGLSEDFDAVTPRAVITWRPNEDLTLYGSYSEGFTAGGFNTTDDSLAEFQQPFEEEKIKSFEIGVRTLFADGRGYLNVTAFDQSYEGKQEFVFNRLTFFGTVQNAADATIQGIEFEAGWQFSDYFSVDATYGYLNTEFDSFEIPGSAGNTGNRLGNSPENQYSIAAQAWYPVLGGNAEVFANANYGWTGQYFSGAGNEPDLSVEEYGLFNAVVGLRSADDRWQVELFGSNLFDEEYVQIPSNFIVDAEVLGPPRLYGVRLTASY</sequence>
<feature type="domain" description="TonB-dependent receptor plug" evidence="14">
    <location>
        <begin position="59"/>
        <end position="165"/>
    </location>
</feature>
<keyword evidence="8 12" id="KW-0798">TonB box</keyword>
<evidence type="ECO:0000313" key="16">
    <source>
        <dbReference type="Proteomes" id="UP000249123"/>
    </source>
</evidence>
<dbReference type="SUPFAM" id="SSF56935">
    <property type="entry name" value="Porins"/>
    <property type="match status" value="1"/>
</dbReference>
<dbReference type="Proteomes" id="UP000249123">
    <property type="component" value="Unassembled WGS sequence"/>
</dbReference>
<dbReference type="eggNOG" id="COG4773">
    <property type="taxonomic scope" value="Bacteria"/>
</dbReference>
<comment type="similarity">
    <text evidence="11 12">Belongs to the TonB-dependent receptor family.</text>
</comment>
<evidence type="ECO:0000313" key="15">
    <source>
        <dbReference type="EMBL" id="RAN35025.1"/>
    </source>
</evidence>
<dbReference type="PROSITE" id="PS52016">
    <property type="entry name" value="TONB_DEPENDENT_REC_3"/>
    <property type="match status" value="1"/>
</dbReference>
<keyword evidence="3 11" id="KW-1134">Transmembrane beta strand</keyword>
<evidence type="ECO:0000256" key="7">
    <source>
        <dbReference type="ARBA" id="ARBA00023065"/>
    </source>
</evidence>
<dbReference type="RefSeq" id="WP_051594667.1">
    <property type="nucleotide sequence ID" value="NZ_AWFA01000007.1"/>
</dbReference>
<keyword evidence="9 11" id="KW-0472">Membrane</keyword>
<keyword evidence="2 11" id="KW-0813">Transport</keyword>
<dbReference type="STRING" id="1280941.HY2_09145"/>
<protein>
    <recommendedName>
        <fullName evidence="17">TonB-denpendent receptor</fullName>
    </recommendedName>
</protein>
<dbReference type="InterPro" id="IPR012910">
    <property type="entry name" value="Plug_dom"/>
</dbReference>
<keyword evidence="5 11" id="KW-0812">Transmembrane</keyword>
<comment type="subcellular location">
    <subcellularLocation>
        <location evidence="1 11">Cell outer membrane</location>
        <topology evidence="1 11">Multi-pass membrane protein</topology>
    </subcellularLocation>
</comment>
<evidence type="ECO:0000259" key="13">
    <source>
        <dbReference type="Pfam" id="PF00593"/>
    </source>
</evidence>
<dbReference type="PANTHER" id="PTHR32552:SF81">
    <property type="entry name" value="TONB-DEPENDENT OUTER MEMBRANE RECEPTOR"/>
    <property type="match status" value="1"/>
</dbReference>
<keyword evidence="16" id="KW-1185">Reference proteome</keyword>
<evidence type="ECO:0000256" key="1">
    <source>
        <dbReference type="ARBA" id="ARBA00004571"/>
    </source>
</evidence>
<keyword evidence="6" id="KW-0408">Iron</keyword>
<feature type="domain" description="TonB-dependent receptor-like beta-barrel" evidence="13">
    <location>
        <begin position="240"/>
        <end position="687"/>
    </location>
</feature>
<dbReference type="Pfam" id="PF07715">
    <property type="entry name" value="Plug"/>
    <property type="match status" value="1"/>
</dbReference>
<evidence type="ECO:0000256" key="8">
    <source>
        <dbReference type="ARBA" id="ARBA00023077"/>
    </source>
</evidence>
<dbReference type="InterPro" id="IPR039426">
    <property type="entry name" value="TonB-dep_rcpt-like"/>
</dbReference>
<evidence type="ECO:0008006" key="17">
    <source>
        <dbReference type="Google" id="ProtNLM"/>
    </source>
</evidence>
<evidence type="ECO:0000256" key="9">
    <source>
        <dbReference type="ARBA" id="ARBA00023136"/>
    </source>
</evidence>